<dbReference type="InterPro" id="IPR006121">
    <property type="entry name" value="HMA_dom"/>
</dbReference>
<keyword evidence="6" id="KW-0732">Signal</keyword>
<dbReference type="CDD" id="cd00371">
    <property type="entry name" value="HMA"/>
    <property type="match status" value="1"/>
</dbReference>
<evidence type="ECO:0000256" key="6">
    <source>
        <dbReference type="SAM" id="SignalP"/>
    </source>
</evidence>
<dbReference type="SUPFAM" id="SSF55008">
    <property type="entry name" value="HMA, heavy metal-associated domain"/>
    <property type="match status" value="1"/>
</dbReference>
<dbReference type="GO" id="GO:0030313">
    <property type="term" value="C:cell envelope"/>
    <property type="evidence" value="ECO:0007669"/>
    <property type="project" value="UniProtKB-SubCell"/>
</dbReference>
<dbReference type="FunFam" id="3.30.70.100:FF:000005">
    <property type="entry name" value="Copper-exporting P-type ATPase A"/>
    <property type="match status" value="1"/>
</dbReference>
<dbReference type="PRINTS" id="PR00946">
    <property type="entry name" value="HGSCAVENGER"/>
</dbReference>
<proteinExistence type="predicted"/>
<name>A0A1M4ZRQ2_9RHOB</name>
<dbReference type="Proteomes" id="UP000325134">
    <property type="component" value="Unassembled WGS sequence"/>
</dbReference>
<dbReference type="InterPro" id="IPR001802">
    <property type="entry name" value="MerP/CopZ"/>
</dbReference>
<dbReference type="Pfam" id="PF00403">
    <property type="entry name" value="HMA"/>
    <property type="match status" value="1"/>
</dbReference>
<evidence type="ECO:0000256" key="3">
    <source>
        <dbReference type="ARBA" id="ARBA00022723"/>
    </source>
</evidence>
<evidence type="ECO:0000313" key="9">
    <source>
        <dbReference type="Proteomes" id="UP000325134"/>
    </source>
</evidence>
<sequence>MKLKPLALGLSLALAPLAAFAAEQTVTLSVPGMTCASCPYIVESAISGVDGVQAVETSLESRTATVTFDDAATTVEAITGATLDAGYESSPINES</sequence>
<dbReference type="OrthoDB" id="7205933at2"/>
<evidence type="ECO:0000256" key="2">
    <source>
        <dbReference type="ARBA" id="ARBA00022466"/>
    </source>
</evidence>
<evidence type="ECO:0000313" key="8">
    <source>
        <dbReference type="EMBL" id="SHF20770.1"/>
    </source>
</evidence>
<feature type="domain" description="HMA" evidence="7">
    <location>
        <begin position="24"/>
        <end position="90"/>
    </location>
</feature>
<dbReference type="InterPro" id="IPR036163">
    <property type="entry name" value="HMA_dom_sf"/>
</dbReference>
<comment type="function">
    <text evidence="5">Involved in mercury resistance. Acts as a mercury scavenger that specifically binds to a mercuric ion in the periplasm and probably passes it to the cytoplasmic mercuric reductase MerA via the mercuric transport protein MerT.</text>
</comment>
<dbReference type="Gene3D" id="3.30.70.100">
    <property type="match status" value="1"/>
</dbReference>
<dbReference type="GO" id="GO:0042597">
    <property type="term" value="C:periplasmic space"/>
    <property type="evidence" value="ECO:0007669"/>
    <property type="project" value="UniProtKB-SubCell"/>
</dbReference>
<dbReference type="EMBL" id="FQVK01000021">
    <property type="protein sequence ID" value="SHF20770.1"/>
    <property type="molecule type" value="Genomic_DNA"/>
</dbReference>
<dbReference type="PROSITE" id="PS50846">
    <property type="entry name" value="HMA_2"/>
    <property type="match status" value="1"/>
</dbReference>
<protein>
    <recommendedName>
        <fullName evidence="5">Periplasmic mercury ion-binding protein</fullName>
    </recommendedName>
</protein>
<keyword evidence="2 5" id="KW-0475">Mercuric resistance</keyword>
<dbReference type="InterPro" id="IPR011795">
    <property type="entry name" value="MerP"/>
</dbReference>
<dbReference type="PANTHER" id="PTHR46594:SF4">
    <property type="entry name" value="P-TYPE CATION-TRANSPORTING ATPASE"/>
    <property type="match status" value="1"/>
</dbReference>
<evidence type="ECO:0000256" key="4">
    <source>
        <dbReference type="ARBA" id="ARBA00022914"/>
    </source>
</evidence>
<feature type="chain" id="PRO_5012024984" description="Periplasmic mercury ion-binding protein" evidence="6">
    <location>
        <begin position="22"/>
        <end position="95"/>
    </location>
</feature>
<accession>A0A1M4ZRQ2</accession>
<comment type="subcellular location">
    <subcellularLocation>
        <location evidence="1">Cell envelope</location>
    </subcellularLocation>
    <subcellularLocation>
        <location evidence="5">Periplasm</location>
    </subcellularLocation>
</comment>
<dbReference type="GO" id="GO:0045340">
    <property type="term" value="F:mercury ion binding"/>
    <property type="evidence" value="ECO:0007669"/>
    <property type="project" value="UniProtKB-UniRule"/>
</dbReference>
<evidence type="ECO:0000256" key="1">
    <source>
        <dbReference type="ARBA" id="ARBA00004196"/>
    </source>
</evidence>
<evidence type="ECO:0000259" key="7">
    <source>
        <dbReference type="PROSITE" id="PS50846"/>
    </source>
</evidence>
<keyword evidence="3 5" id="KW-0479">Metal-binding</keyword>
<evidence type="ECO:0000256" key="5">
    <source>
        <dbReference type="RuleBase" id="RU361212"/>
    </source>
</evidence>
<gene>
    <name evidence="5" type="primary">merP</name>
    <name evidence="8" type="ORF">SAMN05444279_12142</name>
</gene>
<organism evidence="8 9">
    <name type="scientific">Ruegeria intermedia</name>
    <dbReference type="NCBI Taxonomy" id="996115"/>
    <lineage>
        <taxon>Bacteria</taxon>
        <taxon>Pseudomonadati</taxon>
        <taxon>Pseudomonadota</taxon>
        <taxon>Alphaproteobacteria</taxon>
        <taxon>Rhodobacterales</taxon>
        <taxon>Roseobacteraceae</taxon>
        <taxon>Ruegeria</taxon>
    </lineage>
</organism>
<keyword evidence="5" id="KW-0574">Periplasm</keyword>
<dbReference type="NCBIfam" id="TIGR02052">
    <property type="entry name" value="MerP"/>
    <property type="match status" value="1"/>
</dbReference>
<keyword evidence="4 5" id="KW-0476">Mercury</keyword>
<dbReference type="GO" id="GO:0015097">
    <property type="term" value="F:mercury ion transmembrane transporter activity"/>
    <property type="evidence" value="ECO:0007669"/>
    <property type="project" value="UniProtKB-UniRule"/>
</dbReference>
<keyword evidence="9" id="KW-1185">Reference proteome</keyword>
<feature type="signal peptide" evidence="6">
    <location>
        <begin position="1"/>
        <end position="21"/>
    </location>
</feature>
<reference evidence="8 9" key="1">
    <citation type="submission" date="2016-11" db="EMBL/GenBank/DDBJ databases">
        <authorList>
            <person name="Varghese N."/>
            <person name="Submissions S."/>
        </authorList>
    </citation>
    <scope>NUCLEOTIDE SEQUENCE [LARGE SCALE GENOMIC DNA]</scope>
    <source>
        <strain evidence="8 9">DSM 29341</strain>
    </source>
</reference>
<dbReference type="PANTHER" id="PTHR46594">
    <property type="entry name" value="P-TYPE CATION-TRANSPORTING ATPASE"/>
    <property type="match status" value="1"/>
</dbReference>
<dbReference type="AlphaFoldDB" id="A0A1M4ZRQ2"/>